<evidence type="ECO:0000313" key="4">
    <source>
        <dbReference type="Proteomes" id="UP000196331"/>
    </source>
</evidence>
<dbReference type="AlphaFoldDB" id="A0A1R4I5X4"/>
<evidence type="ECO:0000313" key="3">
    <source>
        <dbReference type="EMBL" id="SJN15247.1"/>
    </source>
</evidence>
<reference evidence="3 4" key="1">
    <citation type="submission" date="2017-02" db="EMBL/GenBank/DDBJ databases">
        <authorList>
            <person name="Dridi B."/>
        </authorList>
    </citation>
    <scope>NUCLEOTIDE SEQUENCE [LARGE SCALE GENOMIC DNA]</scope>
    <source>
        <strain evidence="3 4">JB380</strain>
    </source>
</reference>
<keyword evidence="2" id="KW-1133">Transmembrane helix</keyword>
<keyword evidence="2" id="KW-0472">Membrane</keyword>
<name>A0A1R4I5X4_9GAMM</name>
<feature type="transmembrane region" description="Helical" evidence="2">
    <location>
        <begin position="24"/>
        <end position="47"/>
    </location>
</feature>
<dbReference type="RefSeq" id="WP_087112075.1">
    <property type="nucleotide sequence ID" value="NZ_FUKM01000065.1"/>
</dbReference>
<accession>A0A1R4I5X4</accession>
<sequence length="355" mass="41792">MNKKEVLKSNLKNRKPIVKKRDRNFLGILNTSAQVGTLIVVVLGYLFTVRPAFQYQLLQEKNAQSELDRIKLEDDLLKIGVEYEVASTELMLLESNLALIEEESKELFEIRENLEYEVNEVRDRLQYEQEKSNSLASEIALATAREMEMLERLRVIEQQVVSENIALENARWELFIIDLRRSYVSESTGTFGMFGSSFNVSISTYYNDASNSWPNLYLSILSSIDKVEQEGIGGSKYPKSYFEEVRSFVGNNIDMLRCERPDFNRIEERYYSDLESIEKNIIDEIREKMLNNDLELDYMNLFYPNDFEKNLSYAMKIKEMRLSRDYKEIVDEYWWDCLTKRNDFYNLLADSRGNS</sequence>
<proteinExistence type="predicted"/>
<dbReference type="Proteomes" id="UP000196331">
    <property type="component" value="Unassembled WGS sequence"/>
</dbReference>
<comment type="caution">
    <text evidence="3">The sequence shown here is derived from an EMBL/GenBank/DDBJ whole genome shotgun (WGS) entry which is preliminary data.</text>
</comment>
<keyword evidence="2" id="KW-0812">Transmembrane</keyword>
<dbReference type="EMBL" id="FUKM01000065">
    <property type="protein sequence ID" value="SJN15247.1"/>
    <property type="molecule type" value="Genomic_DNA"/>
</dbReference>
<evidence type="ECO:0000256" key="1">
    <source>
        <dbReference type="SAM" id="Coils"/>
    </source>
</evidence>
<organism evidence="3 4">
    <name type="scientific">Halomonas citrativorans</name>
    <dbReference type="NCBI Taxonomy" id="2742612"/>
    <lineage>
        <taxon>Bacteria</taxon>
        <taxon>Pseudomonadati</taxon>
        <taxon>Pseudomonadota</taxon>
        <taxon>Gammaproteobacteria</taxon>
        <taxon>Oceanospirillales</taxon>
        <taxon>Halomonadaceae</taxon>
        <taxon>Halomonas</taxon>
    </lineage>
</organism>
<feature type="coiled-coil region" evidence="1">
    <location>
        <begin position="55"/>
        <end position="131"/>
    </location>
</feature>
<dbReference type="OrthoDB" id="7033097at2"/>
<gene>
    <name evidence="3" type="ORF">CZ787_19200</name>
</gene>
<protein>
    <submittedName>
        <fullName evidence="3">Uncharacterized protein</fullName>
    </submittedName>
</protein>
<evidence type="ECO:0000256" key="2">
    <source>
        <dbReference type="SAM" id="Phobius"/>
    </source>
</evidence>
<keyword evidence="1" id="KW-0175">Coiled coil</keyword>